<sequence length="243" mass="26956">MSAPITTPSSDAILSILLEAKEAGVGKITRTALIKYLYLLDLFMAEETEGTTWTNTSWRFLHFGPFASALADEIDLLAKHSKIQEFTGGGGTGKDYTLYTVGEWSTAKTFEGLGLPRDVRLKLSKVIRDFANDLSSLLDMVYFQTEPMQGVRPGQELSFESARKVDFKTDIKPIKIPISNTSRAARIQALAKKIGENYLKTKHGLPATFVAPIRDQYFAETFIGNEDDRIEGHYSAELTFGEG</sequence>
<evidence type="ECO:0008006" key="3">
    <source>
        <dbReference type="Google" id="ProtNLM"/>
    </source>
</evidence>
<dbReference type="EMBL" id="SLZY01000006">
    <property type="protein sequence ID" value="TCS72159.1"/>
    <property type="molecule type" value="Genomic_DNA"/>
</dbReference>
<proteinExistence type="predicted"/>
<protein>
    <recommendedName>
        <fullName evidence="3">Antitoxin SocA-like Panacea domain-containing protein</fullName>
    </recommendedName>
</protein>
<organism evidence="1 2">
    <name type="scientific">Sulfuritortus calidifontis</name>
    <dbReference type="NCBI Taxonomy" id="1914471"/>
    <lineage>
        <taxon>Bacteria</taxon>
        <taxon>Pseudomonadati</taxon>
        <taxon>Pseudomonadota</taxon>
        <taxon>Betaproteobacteria</taxon>
        <taxon>Nitrosomonadales</taxon>
        <taxon>Thiobacillaceae</taxon>
        <taxon>Sulfuritortus</taxon>
    </lineage>
</organism>
<gene>
    <name evidence="1" type="ORF">EDC61_10674</name>
</gene>
<evidence type="ECO:0000313" key="2">
    <source>
        <dbReference type="Proteomes" id="UP000295135"/>
    </source>
</evidence>
<dbReference type="AlphaFoldDB" id="A0A4R3JXL7"/>
<name>A0A4R3JXL7_9PROT</name>
<keyword evidence="2" id="KW-1185">Reference proteome</keyword>
<accession>A0A4R3JXL7</accession>
<dbReference type="Proteomes" id="UP000295135">
    <property type="component" value="Unassembled WGS sequence"/>
</dbReference>
<comment type="caution">
    <text evidence="1">The sequence shown here is derived from an EMBL/GenBank/DDBJ whole genome shotgun (WGS) entry which is preliminary data.</text>
</comment>
<reference evidence="1 2" key="1">
    <citation type="submission" date="2019-03" db="EMBL/GenBank/DDBJ databases">
        <title>Genomic Encyclopedia of Type Strains, Phase IV (KMG-IV): sequencing the most valuable type-strain genomes for metagenomic binning, comparative biology and taxonomic classification.</title>
        <authorList>
            <person name="Goeker M."/>
        </authorList>
    </citation>
    <scope>NUCLEOTIDE SEQUENCE [LARGE SCALE GENOMIC DNA]</scope>
    <source>
        <strain evidence="1 2">DSM 103923</strain>
    </source>
</reference>
<evidence type="ECO:0000313" key="1">
    <source>
        <dbReference type="EMBL" id="TCS72159.1"/>
    </source>
</evidence>